<accession>A0A252F7R0</accession>
<keyword evidence="10 14" id="KW-0486">Methionine biosynthesis</keyword>
<dbReference type="InterPro" id="IPR001342">
    <property type="entry name" value="HDH_cat"/>
</dbReference>
<name>A0A252F7R0_9FIRM</name>
<dbReference type="UniPathway" id="UPA00050">
    <property type="reaction ID" value="UER00063"/>
</dbReference>
<comment type="similarity">
    <text evidence="3 15">Belongs to the homoserine dehydrogenase family.</text>
</comment>
<evidence type="ECO:0000259" key="16">
    <source>
        <dbReference type="Pfam" id="PF00742"/>
    </source>
</evidence>
<dbReference type="AlphaFoldDB" id="A0A252F7R0"/>
<dbReference type="OrthoDB" id="9808167at2"/>
<sequence>MFKAAIMGFGTVGSGVYEVLDRNADVVAKNARDAIEVKYILDLRDFPDAPHQEKFIKDFSIIENDPEVSIVAETMGGKGAAYEFTKRCLLAGKHVVTSNKELVATHGAELLNIAKESGVNYMFEASVGGGIPIIRPMLQCLTANHMTHVTGILNGTTNYILTRMIDAGLTFETALKEAQEKGYAEANPAADVDGIDACRKICILSDIAYGDHIHPEYVETEGISKITLEDVSYAAQADCVVKLLGRAVLNEDGSIYAFVAPHLVSKKSPLADVDDVFNAILITGDMLGDAMFYGQGAGKLATASAVVADIIDCARHNEHRRMVSWGDGSKNLVRPLDSFASRWYVRLEGADAAKRLIDTFPGCDMLKAAKTGEEAACITAECTTAEMKEKAAALGSVTGCMRLL</sequence>
<comment type="catalytic activity">
    <reaction evidence="11">
        <text>L-homoserine + NADP(+) = L-aspartate 4-semialdehyde + NADPH + H(+)</text>
        <dbReference type="Rhea" id="RHEA:15761"/>
        <dbReference type="ChEBI" id="CHEBI:15378"/>
        <dbReference type="ChEBI" id="CHEBI:57476"/>
        <dbReference type="ChEBI" id="CHEBI:57783"/>
        <dbReference type="ChEBI" id="CHEBI:58349"/>
        <dbReference type="ChEBI" id="CHEBI:537519"/>
        <dbReference type="EC" id="1.1.1.3"/>
    </reaction>
    <physiologicalReaction direction="right-to-left" evidence="11">
        <dbReference type="Rhea" id="RHEA:15763"/>
    </physiologicalReaction>
</comment>
<dbReference type="Pfam" id="PF00742">
    <property type="entry name" value="Homoserine_dh"/>
    <property type="match status" value="1"/>
</dbReference>
<dbReference type="Pfam" id="PF03447">
    <property type="entry name" value="NAD_binding_3"/>
    <property type="match status" value="1"/>
</dbReference>
<feature type="active site" description="Proton donor" evidence="12">
    <location>
        <position position="200"/>
    </location>
</feature>
<dbReference type="PROSITE" id="PS01042">
    <property type="entry name" value="HOMOSER_DHGENASE"/>
    <property type="match status" value="1"/>
</dbReference>
<evidence type="ECO:0000256" key="2">
    <source>
        <dbReference type="ARBA" id="ARBA00005062"/>
    </source>
</evidence>
<dbReference type="GO" id="GO:0004412">
    <property type="term" value="F:homoserine dehydrogenase activity"/>
    <property type="evidence" value="ECO:0007669"/>
    <property type="project" value="UniProtKB-EC"/>
</dbReference>
<evidence type="ECO:0000256" key="1">
    <source>
        <dbReference type="ARBA" id="ARBA00005056"/>
    </source>
</evidence>
<comment type="pathway">
    <text evidence="1 14">Amino-acid biosynthesis; L-threonine biosynthesis; L-threonine from L-aspartate: step 3/5.</text>
</comment>
<comment type="caution">
    <text evidence="18">The sequence shown here is derived from an EMBL/GenBank/DDBJ whole genome shotgun (WGS) entry which is preliminary data.</text>
</comment>
<dbReference type="FunFam" id="3.30.360.10:FF:000005">
    <property type="entry name" value="Homoserine dehydrogenase"/>
    <property type="match status" value="1"/>
</dbReference>
<keyword evidence="9" id="KW-0915">Sodium</keyword>
<evidence type="ECO:0000313" key="18">
    <source>
        <dbReference type="EMBL" id="OUM21811.1"/>
    </source>
</evidence>
<dbReference type="InterPro" id="IPR016204">
    <property type="entry name" value="HDH"/>
</dbReference>
<dbReference type="SUPFAM" id="SSF55347">
    <property type="entry name" value="Glyceraldehyde-3-phosphate dehydrogenase-like, C-terminal domain"/>
    <property type="match status" value="1"/>
</dbReference>
<dbReference type="EC" id="1.1.1.3" evidence="4 14"/>
<evidence type="ECO:0000256" key="3">
    <source>
        <dbReference type="ARBA" id="ARBA00006753"/>
    </source>
</evidence>
<feature type="domain" description="Homoserine dehydrogenase catalytic" evidence="16">
    <location>
        <begin position="132"/>
        <end position="311"/>
    </location>
</feature>
<dbReference type="NCBIfam" id="NF004976">
    <property type="entry name" value="PRK06349.1"/>
    <property type="match status" value="1"/>
</dbReference>
<keyword evidence="6 14" id="KW-0028">Amino-acid biosynthesis</keyword>
<dbReference type="InterPro" id="IPR019811">
    <property type="entry name" value="HDH_CS"/>
</dbReference>
<reference evidence="18 19" key="1">
    <citation type="submission" date="2017-05" db="EMBL/GenBank/DDBJ databases">
        <title>Butyricicoccus porcorum sp. nov. a butyrate-producing bacterium from the swine intestinal tract.</title>
        <authorList>
            <person name="Trachsel J."/>
            <person name="Humphrey S."/>
            <person name="Allen H.K."/>
        </authorList>
    </citation>
    <scope>NUCLEOTIDE SEQUENCE [LARGE SCALE GENOMIC DNA]</scope>
    <source>
        <strain evidence="18">BB10</strain>
    </source>
</reference>
<evidence type="ECO:0000256" key="6">
    <source>
        <dbReference type="ARBA" id="ARBA00022605"/>
    </source>
</evidence>
<organism evidence="18 19">
    <name type="scientific">Butyricicoccus porcorum</name>
    <dbReference type="NCBI Taxonomy" id="1945634"/>
    <lineage>
        <taxon>Bacteria</taxon>
        <taxon>Bacillati</taxon>
        <taxon>Bacillota</taxon>
        <taxon>Clostridia</taxon>
        <taxon>Eubacteriales</taxon>
        <taxon>Butyricicoccaceae</taxon>
        <taxon>Butyricicoccus</taxon>
    </lineage>
</organism>
<feature type="domain" description="Aspartate/homoserine dehydrogenase NAD-binding" evidence="17">
    <location>
        <begin position="8"/>
        <end position="124"/>
    </location>
</feature>
<dbReference type="GO" id="GO:0050661">
    <property type="term" value="F:NADP binding"/>
    <property type="evidence" value="ECO:0007669"/>
    <property type="project" value="InterPro"/>
</dbReference>
<dbReference type="SUPFAM" id="SSF51735">
    <property type="entry name" value="NAD(P)-binding Rossmann-fold domains"/>
    <property type="match status" value="1"/>
</dbReference>
<keyword evidence="13 14" id="KW-0521">NADP</keyword>
<keyword evidence="7 14" id="KW-0791">Threonine biosynthesis</keyword>
<evidence type="ECO:0000256" key="7">
    <source>
        <dbReference type="ARBA" id="ARBA00022697"/>
    </source>
</evidence>
<dbReference type="GO" id="GO:0009086">
    <property type="term" value="P:methionine biosynthetic process"/>
    <property type="evidence" value="ECO:0007669"/>
    <property type="project" value="UniProtKB-KW"/>
</dbReference>
<evidence type="ECO:0000256" key="12">
    <source>
        <dbReference type="PIRSR" id="PIRSR000098-1"/>
    </source>
</evidence>
<comment type="pathway">
    <text evidence="2 14">Amino-acid biosynthesis; L-methionine biosynthesis via de novo pathway; L-homoserine from L-aspartate: step 3/3.</text>
</comment>
<dbReference type="InterPro" id="IPR036291">
    <property type="entry name" value="NAD(P)-bd_dom_sf"/>
</dbReference>
<feature type="binding site" evidence="13">
    <location>
        <begin position="7"/>
        <end position="14"/>
    </location>
    <ligand>
        <name>NADP(+)</name>
        <dbReference type="ChEBI" id="CHEBI:58349"/>
    </ligand>
</feature>
<evidence type="ECO:0000256" key="15">
    <source>
        <dbReference type="RuleBase" id="RU004171"/>
    </source>
</evidence>
<protein>
    <recommendedName>
        <fullName evidence="5 14">Homoserine dehydrogenase</fullName>
        <ecNumber evidence="4 14">1.1.1.3</ecNumber>
    </recommendedName>
</protein>
<evidence type="ECO:0000256" key="8">
    <source>
        <dbReference type="ARBA" id="ARBA00023002"/>
    </source>
</evidence>
<dbReference type="UniPathway" id="UPA00051">
    <property type="reaction ID" value="UER00465"/>
</dbReference>
<dbReference type="Proteomes" id="UP000194903">
    <property type="component" value="Unassembled WGS sequence"/>
</dbReference>
<evidence type="ECO:0000256" key="10">
    <source>
        <dbReference type="ARBA" id="ARBA00023167"/>
    </source>
</evidence>
<dbReference type="Gene3D" id="3.40.50.720">
    <property type="entry name" value="NAD(P)-binding Rossmann-like Domain"/>
    <property type="match status" value="1"/>
</dbReference>
<evidence type="ECO:0000256" key="4">
    <source>
        <dbReference type="ARBA" id="ARBA00013213"/>
    </source>
</evidence>
<evidence type="ECO:0000256" key="5">
    <source>
        <dbReference type="ARBA" id="ARBA00013376"/>
    </source>
</evidence>
<gene>
    <name evidence="18" type="ORF">CBW42_00880</name>
</gene>
<evidence type="ECO:0000313" key="19">
    <source>
        <dbReference type="Proteomes" id="UP000194903"/>
    </source>
</evidence>
<dbReference type="GO" id="GO:0009088">
    <property type="term" value="P:threonine biosynthetic process"/>
    <property type="evidence" value="ECO:0007669"/>
    <property type="project" value="UniProtKB-UniPathway"/>
</dbReference>
<dbReference type="PANTHER" id="PTHR43331:SF1">
    <property type="entry name" value="HOMOSERINE DEHYDROGENASE"/>
    <property type="match status" value="1"/>
</dbReference>
<proteinExistence type="inferred from homology"/>
<dbReference type="Gene3D" id="3.30.360.10">
    <property type="entry name" value="Dihydrodipicolinate Reductase, domain 2"/>
    <property type="match status" value="1"/>
</dbReference>
<evidence type="ECO:0000256" key="9">
    <source>
        <dbReference type="ARBA" id="ARBA00023053"/>
    </source>
</evidence>
<dbReference type="Gene3D" id="3.30.70.260">
    <property type="match status" value="1"/>
</dbReference>
<evidence type="ECO:0000256" key="14">
    <source>
        <dbReference type="RuleBase" id="RU000579"/>
    </source>
</evidence>
<dbReference type="EMBL" id="NHOC01000001">
    <property type="protein sequence ID" value="OUM21811.1"/>
    <property type="molecule type" value="Genomic_DNA"/>
</dbReference>
<evidence type="ECO:0000256" key="13">
    <source>
        <dbReference type="PIRSR" id="PIRSR000098-2"/>
    </source>
</evidence>
<dbReference type="PANTHER" id="PTHR43331">
    <property type="entry name" value="HOMOSERINE DEHYDROGENASE"/>
    <property type="match status" value="1"/>
</dbReference>
<feature type="binding site" evidence="13">
    <location>
        <position position="100"/>
    </location>
    <ligand>
        <name>NADPH</name>
        <dbReference type="ChEBI" id="CHEBI:57783"/>
    </ligand>
</feature>
<dbReference type="PIRSF" id="PIRSF000098">
    <property type="entry name" value="Homoser_dehydrog"/>
    <property type="match status" value="1"/>
</dbReference>
<feature type="binding site" evidence="13">
    <location>
        <position position="185"/>
    </location>
    <ligand>
        <name>L-homoserine</name>
        <dbReference type="ChEBI" id="CHEBI:57476"/>
    </ligand>
</feature>
<keyword evidence="19" id="KW-1185">Reference proteome</keyword>
<dbReference type="RefSeq" id="WP_087016819.1">
    <property type="nucleotide sequence ID" value="NZ_NHOC01000001.1"/>
</dbReference>
<evidence type="ECO:0000259" key="17">
    <source>
        <dbReference type="Pfam" id="PF03447"/>
    </source>
</evidence>
<keyword evidence="8 14" id="KW-0560">Oxidoreductase</keyword>
<evidence type="ECO:0000256" key="11">
    <source>
        <dbReference type="ARBA" id="ARBA00048841"/>
    </source>
</evidence>
<dbReference type="InterPro" id="IPR005106">
    <property type="entry name" value="Asp/hSer_DH_NAD-bd"/>
</dbReference>